<dbReference type="InterPro" id="IPR029063">
    <property type="entry name" value="SAM-dependent_MTases_sf"/>
</dbReference>
<dbReference type="PANTHER" id="PTHR42912">
    <property type="entry name" value="METHYLTRANSFERASE"/>
    <property type="match status" value="1"/>
</dbReference>
<dbReference type="OrthoDB" id="529208at2"/>
<dbReference type="KEGG" id="kbs:EPA93_02595"/>
<evidence type="ECO:0000259" key="1">
    <source>
        <dbReference type="Pfam" id="PF08241"/>
    </source>
</evidence>
<dbReference type="InterPro" id="IPR013216">
    <property type="entry name" value="Methyltransf_11"/>
</dbReference>
<dbReference type="PANTHER" id="PTHR42912:SF80">
    <property type="entry name" value="METHYLTRANSFERASE DOMAIN-CONTAINING PROTEIN"/>
    <property type="match status" value="1"/>
</dbReference>
<dbReference type="InterPro" id="IPR041698">
    <property type="entry name" value="Methyltransf_25"/>
</dbReference>
<organism evidence="3 4">
    <name type="scientific">Ktedonosporobacter rubrisoli</name>
    <dbReference type="NCBI Taxonomy" id="2509675"/>
    <lineage>
        <taxon>Bacteria</taxon>
        <taxon>Bacillati</taxon>
        <taxon>Chloroflexota</taxon>
        <taxon>Ktedonobacteria</taxon>
        <taxon>Ktedonobacterales</taxon>
        <taxon>Ktedonosporobacteraceae</taxon>
        <taxon>Ktedonosporobacter</taxon>
    </lineage>
</organism>
<accession>A0A4P6JJX8</accession>
<keyword evidence="3" id="KW-0808">Transferase</keyword>
<dbReference type="Pfam" id="PF08241">
    <property type="entry name" value="Methyltransf_11"/>
    <property type="match status" value="1"/>
</dbReference>
<dbReference type="CDD" id="cd02440">
    <property type="entry name" value="AdoMet_MTases"/>
    <property type="match status" value="1"/>
</dbReference>
<feature type="domain" description="Methyltransferase" evidence="2">
    <location>
        <begin position="44"/>
        <end position="86"/>
    </location>
</feature>
<dbReference type="Pfam" id="PF13649">
    <property type="entry name" value="Methyltransf_25"/>
    <property type="match status" value="1"/>
</dbReference>
<name>A0A4P6JJX8_KTERU</name>
<proteinExistence type="predicted"/>
<reference evidence="3 4" key="1">
    <citation type="submission" date="2019-01" db="EMBL/GenBank/DDBJ databases">
        <title>Ktedonosporobacter rubrisoli SCAWS-G2.</title>
        <authorList>
            <person name="Huang Y."/>
            <person name="Yan B."/>
        </authorList>
    </citation>
    <scope>NUCLEOTIDE SEQUENCE [LARGE SCALE GENOMIC DNA]</scope>
    <source>
        <strain evidence="3 4">SCAWS-G2</strain>
    </source>
</reference>
<sequence length="300" mass="34113">MTSISFDPLAQAYDAMRGYPENVSQQLAQAIDQAARGNAQTRFLEVGVGSGRVALPLIELGRQYTGVDISENMLTRLVQKLQAAGWQEMSTPWGSEIDEQAEQQPKVLRFVHERKHTRTRVIKADMTALPFQDASFDVVIASHVFHFVSAWQKALQEVVRVLRPGGMLIRCWNENWQQCWEPGSGEIRREWSKIVKHLGGSVRFVGAAEQSVTAWLQTQGLATEQWEILSWQRPVTARSLVESLMHYQRAGAWSLPDDLFEASLEPLQLWVHERYGARIDEVFPQDEHLLIGRTVLPAQR</sequence>
<keyword evidence="4" id="KW-1185">Reference proteome</keyword>
<evidence type="ECO:0000313" key="3">
    <source>
        <dbReference type="EMBL" id="QBD74936.1"/>
    </source>
</evidence>
<dbReference type="SUPFAM" id="SSF53335">
    <property type="entry name" value="S-adenosyl-L-methionine-dependent methyltransferases"/>
    <property type="match status" value="1"/>
</dbReference>
<feature type="domain" description="Methyltransferase type 11" evidence="1">
    <location>
        <begin position="104"/>
        <end position="169"/>
    </location>
</feature>
<protein>
    <submittedName>
        <fullName evidence="3">Class I SAM-dependent methyltransferase</fullName>
    </submittedName>
</protein>
<dbReference type="InterPro" id="IPR050508">
    <property type="entry name" value="Methyltransf_Superfamily"/>
</dbReference>
<dbReference type="GO" id="GO:0008757">
    <property type="term" value="F:S-adenosylmethionine-dependent methyltransferase activity"/>
    <property type="evidence" value="ECO:0007669"/>
    <property type="project" value="InterPro"/>
</dbReference>
<evidence type="ECO:0000259" key="2">
    <source>
        <dbReference type="Pfam" id="PF13649"/>
    </source>
</evidence>
<dbReference type="EMBL" id="CP035758">
    <property type="protein sequence ID" value="QBD74936.1"/>
    <property type="molecule type" value="Genomic_DNA"/>
</dbReference>
<dbReference type="GO" id="GO:0032259">
    <property type="term" value="P:methylation"/>
    <property type="evidence" value="ECO:0007669"/>
    <property type="project" value="UniProtKB-KW"/>
</dbReference>
<dbReference type="Gene3D" id="3.40.50.150">
    <property type="entry name" value="Vaccinia Virus protein VP39"/>
    <property type="match status" value="1"/>
</dbReference>
<keyword evidence="3" id="KW-0489">Methyltransferase</keyword>
<evidence type="ECO:0000313" key="4">
    <source>
        <dbReference type="Proteomes" id="UP000290365"/>
    </source>
</evidence>
<dbReference type="RefSeq" id="WP_129885535.1">
    <property type="nucleotide sequence ID" value="NZ_CP035758.1"/>
</dbReference>
<dbReference type="Proteomes" id="UP000290365">
    <property type="component" value="Chromosome"/>
</dbReference>
<gene>
    <name evidence="3" type="ORF">EPA93_02595</name>
</gene>
<dbReference type="AlphaFoldDB" id="A0A4P6JJX8"/>